<gene>
    <name evidence="1" type="ORF">PILCRDRAFT_55934</name>
</gene>
<reference evidence="2" key="2">
    <citation type="submission" date="2015-01" db="EMBL/GenBank/DDBJ databases">
        <title>Evolutionary Origins and Diversification of the Mycorrhizal Mutualists.</title>
        <authorList>
            <consortium name="DOE Joint Genome Institute"/>
            <consortium name="Mycorrhizal Genomics Consortium"/>
            <person name="Kohler A."/>
            <person name="Kuo A."/>
            <person name="Nagy L.G."/>
            <person name="Floudas D."/>
            <person name="Copeland A."/>
            <person name="Barry K.W."/>
            <person name="Cichocki N."/>
            <person name="Veneault-Fourrey C."/>
            <person name="LaButti K."/>
            <person name="Lindquist E.A."/>
            <person name="Lipzen A."/>
            <person name="Lundell T."/>
            <person name="Morin E."/>
            <person name="Murat C."/>
            <person name="Riley R."/>
            <person name="Ohm R."/>
            <person name="Sun H."/>
            <person name="Tunlid A."/>
            <person name="Henrissat B."/>
            <person name="Grigoriev I.V."/>
            <person name="Hibbett D.S."/>
            <person name="Martin F."/>
        </authorList>
    </citation>
    <scope>NUCLEOTIDE SEQUENCE [LARGE SCALE GENOMIC DNA]</scope>
    <source>
        <strain evidence="2">F 1598</strain>
    </source>
</reference>
<name>A0A0C3EXW5_PILCF</name>
<sequence length="184" mass="21278">ISMACLNLPCEIHYKPENMYVAGIIPPDQPSTTQLNHYAKPVIDALVESWDNGVWYSHTSLHPHGKTTHSAVIAAVMDLPAASQLTGHSNHFYCSACQCFHRSTMGRTDHTQWVMHDVAKMRRNAERWLHTSTSKEREDIFKQHGTHWSEFWRLQYWDPTQQLVVDAMHCILEGLAQQHFRFVL</sequence>
<accession>A0A0C3EXW5</accession>
<dbReference type="PANTHER" id="PTHR46579">
    <property type="entry name" value="F5/8 TYPE C DOMAIN-CONTAINING PROTEIN-RELATED"/>
    <property type="match status" value="1"/>
</dbReference>
<dbReference type="InterPro" id="IPR004242">
    <property type="entry name" value="Transposase_21"/>
</dbReference>
<reference evidence="1 2" key="1">
    <citation type="submission" date="2014-04" db="EMBL/GenBank/DDBJ databases">
        <authorList>
            <consortium name="DOE Joint Genome Institute"/>
            <person name="Kuo A."/>
            <person name="Tarkka M."/>
            <person name="Buscot F."/>
            <person name="Kohler A."/>
            <person name="Nagy L.G."/>
            <person name="Floudas D."/>
            <person name="Copeland A."/>
            <person name="Barry K.W."/>
            <person name="Cichocki N."/>
            <person name="Veneault-Fourrey C."/>
            <person name="LaButti K."/>
            <person name="Lindquist E.A."/>
            <person name="Lipzen A."/>
            <person name="Lundell T."/>
            <person name="Morin E."/>
            <person name="Murat C."/>
            <person name="Sun H."/>
            <person name="Tunlid A."/>
            <person name="Henrissat B."/>
            <person name="Grigoriev I.V."/>
            <person name="Hibbett D.S."/>
            <person name="Martin F."/>
            <person name="Nordberg H.P."/>
            <person name="Cantor M.N."/>
            <person name="Hua S.X."/>
        </authorList>
    </citation>
    <scope>NUCLEOTIDE SEQUENCE [LARGE SCALE GENOMIC DNA]</scope>
    <source>
        <strain evidence="1 2">F 1598</strain>
    </source>
</reference>
<dbReference type="STRING" id="765440.A0A0C3EXW5"/>
<proteinExistence type="predicted"/>
<dbReference type="HOGENOM" id="CLU_078867_1_0_1"/>
<organism evidence="1 2">
    <name type="scientific">Piloderma croceum (strain F 1598)</name>
    <dbReference type="NCBI Taxonomy" id="765440"/>
    <lineage>
        <taxon>Eukaryota</taxon>
        <taxon>Fungi</taxon>
        <taxon>Dikarya</taxon>
        <taxon>Basidiomycota</taxon>
        <taxon>Agaricomycotina</taxon>
        <taxon>Agaricomycetes</taxon>
        <taxon>Agaricomycetidae</taxon>
        <taxon>Atheliales</taxon>
        <taxon>Atheliaceae</taxon>
        <taxon>Piloderma</taxon>
    </lineage>
</organism>
<evidence type="ECO:0000313" key="1">
    <source>
        <dbReference type="EMBL" id="KIM77365.1"/>
    </source>
</evidence>
<feature type="non-terminal residue" evidence="1">
    <location>
        <position position="1"/>
    </location>
</feature>
<evidence type="ECO:0000313" key="2">
    <source>
        <dbReference type="Proteomes" id="UP000054166"/>
    </source>
</evidence>
<feature type="non-terminal residue" evidence="1">
    <location>
        <position position="184"/>
    </location>
</feature>
<keyword evidence="2" id="KW-1185">Reference proteome</keyword>
<dbReference type="Proteomes" id="UP000054166">
    <property type="component" value="Unassembled WGS sequence"/>
</dbReference>
<dbReference type="PANTHER" id="PTHR46579:SF2">
    <property type="entry name" value="C2H2-TYPE DOMAIN-CONTAINING PROTEIN"/>
    <property type="match status" value="1"/>
</dbReference>
<dbReference type="InParanoid" id="A0A0C3EXW5"/>
<dbReference type="AlphaFoldDB" id="A0A0C3EXW5"/>
<dbReference type="EMBL" id="KN833025">
    <property type="protein sequence ID" value="KIM77365.1"/>
    <property type="molecule type" value="Genomic_DNA"/>
</dbReference>
<dbReference type="Pfam" id="PF02992">
    <property type="entry name" value="Transposase_21"/>
    <property type="match status" value="1"/>
</dbReference>
<dbReference type="OrthoDB" id="3234349at2759"/>
<protein>
    <submittedName>
        <fullName evidence="1">Uncharacterized protein</fullName>
    </submittedName>
</protein>